<proteinExistence type="inferred from homology"/>
<dbReference type="FunFam" id="3.40.50.300:FF:000120">
    <property type="entry name" value="ATP-dependent chaperone ClpB"/>
    <property type="match status" value="1"/>
</dbReference>
<dbReference type="CDD" id="cd00009">
    <property type="entry name" value="AAA"/>
    <property type="match status" value="1"/>
</dbReference>
<dbReference type="Gene3D" id="1.10.1780.10">
    <property type="entry name" value="Clp, N-terminal domain"/>
    <property type="match status" value="1"/>
</dbReference>
<feature type="domain" description="Clp R" evidence="12">
    <location>
        <begin position="3"/>
        <end position="144"/>
    </location>
</feature>
<evidence type="ECO:0000313" key="13">
    <source>
        <dbReference type="EMBL" id="MBP3943958.1"/>
    </source>
</evidence>
<dbReference type="Gene3D" id="3.40.50.300">
    <property type="entry name" value="P-loop containing nucleotide triphosphate hydrolases"/>
    <property type="match status" value="3"/>
</dbReference>
<dbReference type="FunFam" id="3.40.50.300:FF:000010">
    <property type="entry name" value="Chaperone clpB 1, putative"/>
    <property type="match status" value="1"/>
</dbReference>
<dbReference type="InterPro" id="IPR004176">
    <property type="entry name" value="Clp_R_N"/>
</dbReference>
<comment type="function">
    <text evidence="11">Part of a stress-induced multi-chaperone system, it is involved in the recovery of the cell from heat-induced damage, in cooperation with DnaK, DnaJ and GrpE.</text>
</comment>
<dbReference type="AlphaFoldDB" id="A0A8T4HF50"/>
<evidence type="ECO:0000256" key="3">
    <source>
        <dbReference type="ARBA" id="ARBA00022737"/>
    </source>
</evidence>
<dbReference type="InterPro" id="IPR001270">
    <property type="entry name" value="ClpA/B"/>
</dbReference>
<dbReference type="PANTHER" id="PTHR11638">
    <property type="entry name" value="ATP-DEPENDENT CLP PROTEASE"/>
    <property type="match status" value="1"/>
</dbReference>
<evidence type="ECO:0000256" key="10">
    <source>
        <dbReference type="RuleBase" id="RU004432"/>
    </source>
</evidence>
<evidence type="ECO:0000256" key="2">
    <source>
        <dbReference type="ARBA" id="ARBA00017574"/>
    </source>
</evidence>
<dbReference type="RefSeq" id="WP_353547463.1">
    <property type="nucleotide sequence ID" value="NZ_JAGKSB010000012.1"/>
</dbReference>
<keyword evidence="11" id="KW-0963">Cytoplasm</keyword>
<evidence type="ECO:0000256" key="7">
    <source>
        <dbReference type="ARBA" id="ARBA00023186"/>
    </source>
</evidence>
<dbReference type="Gene3D" id="1.10.8.60">
    <property type="match status" value="1"/>
</dbReference>
<dbReference type="PROSITE" id="PS51903">
    <property type="entry name" value="CLP_R"/>
    <property type="match status" value="1"/>
</dbReference>
<dbReference type="NCBIfam" id="TIGR03346">
    <property type="entry name" value="chaperone_ClpB"/>
    <property type="match status" value="1"/>
</dbReference>
<evidence type="ECO:0000259" key="12">
    <source>
        <dbReference type="PROSITE" id="PS51903"/>
    </source>
</evidence>
<dbReference type="Pfam" id="PF02861">
    <property type="entry name" value="Clp_N"/>
    <property type="match status" value="1"/>
</dbReference>
<dbReference type="PANTHER" id="PTHR11638:SF18">
    <property type="entry name" value="HEAT SHOCK PROTEIN 104"/>
    <property type="match status" value="1"/>
</dbReference>
<dbReference type="PROSITE" id="PS00871">
    <property type="entry name" value="CLPAB_2"/>
    <property type="match status" value="1"/>
</dbReference>
<dbReference type="PROSITE" id="PS00870">
    <property type="entry name" value="CLPAB_1"/>
    <property type="match status" value="1"/>
</dbReference>
<evidence type="ECO:0000256" key="8">
    <source>
        <dbReference type="ARBA" id="ARBA00026057"/>
    </source>
</evidence>
<dbReference type="InterPro" id="IPR019489">
    <property type="entry name" value="Clp_ATPase_C"/>
</dbReference>
<dbReference type="InterPro" id="IPR018368">
    <property type="entry name" value="ClpA/B_CS1"/>
</dbReference>
<comment type="subunit">
    <text evidence="8">Homohexamer. The oligomerization is ATP-dependent.</text>
</comment>
<dbReference type="GO" id="GO:0005737">
    <property type="term" value="C:cytoplasm"/>
    <property type="evidence" value="ECO:0007669"/>
    <property type="project" value="UniProtKB-SubCell"/>
</dbReference>
<dbReference type="InterPro" id="IPR036628">
    <property type="entry name" value="Clp_N_dom_sf"/>
</dbReference>
<evidence type="ECO:0000256" key="11">
    <source>
        <dbReference type="RuleBase" id="RU362034"/>
    </source>
</evidence>
<dbReference type="InterPro" id="IPR017730">
    <property type="entry name" value="Chaperonin_ClpB"/>
</dbReference>
<dbReference type="FunFam" id="3.40.50.300:FF:000025">
    <property type="entry name" value="ATP-dependent Clp protease subunit"/>
    <property type="match status" value="1"/>
</dbReference>
<dbReference type="GO" id="GO:0005524">
    <property type="term" value="F:ATP binding"/>
    <property type="evidence" value="ECO:0007669"/>
    <property type="project" value="UniProtKB-UniRule"/>
</dbReference>
<keyword evidence="6 11" id="KW-0175">Coiled coil</keyword>
<protein>
    <recommendedName>
        <fullName evidence="2 11">Chaperone protein ClpB</fullName>
    </recommendedName>
</protein>
<keyword evidence="14" id="KW-1185">Reference proteome</keyword>
<dbReference type="InterPro" id="IPR028299">
    <property type="entry name" value="ClpA/B_CS2"/>
</dbReference>
<dbReference type="GO" id="GO:0034605">
    <property type="term" value="P:cellular response to heat"/>
    <property type="evidence" value="ECO:0007669"/>
    <property type="project" value="TreeGrafter"/>
</dbReference>
<dbReference type="Pfam" id="PF10431">
    <property type="entry name" value="ClpB_D2-small"/>
    <property type="match status" value="1"/>
</dbReference>
<dbReference type="InterPro" id="IPR027417">
    <property type="entry name" value="P-loop_NTPase"/>
</dbReference>
<keyword evidence="7 10" id="KW-0143">Chaperone</keyword>
<comment type="subunit">
    <text evidence="11">Homohexamer; The oligomerization is ATP-dependent.</text>
</comment>
<keyword evidence="3 9" id="KW-0677">Repeat</keyword>
<gene>
    <name evidence="11 13" type="primary">clpB</name>
    <name evidence="13" type="ORF">J5U18_10355</name>
</gene>
<comment type="caution">
    <text evidence="13">The sequence shown here is derived from an EMBL/GenBank/DDBJ whole genome shotgun (WGS) entry which is preliminary data.</text>
</comment>
<sequence length="863" mass="96794">MNFNNFTIKAQEAIQKASEIATGNQQQAIENAHILKALLLVDENITSHLLKKLNVNIPYLKTELDKQLEALPKVTGSNVYLSNDANSTLQKATSLLKDFNDDFISIEHILLALVDRNDKTASLLKDLGVSSKDLKVAIKELRGNSRVTDQNAEASYNALGKYARNLNEYAESGKLDPVIGRDEEIRRVMQILSRRTKNNPMLVGEPGVGKTAIAEGIAHRIIKGDAPENLKTKTVFSLDMGSLIAGAKYKGEFEERLKAVVKEVADSDGEIILFIDEIHTLVGAGGGEGAMDAANILKPALARGELRTIGATTLNEYQKYFEKDKALERRFQKVLVEEPNTADAISILRGIKEKYETHHKVRILDEAIIASVELSQRYITDRFLPDKAIDLIDEAAAKLRLEMDSVPEAVDEIERRIMQLEIEREAIKRENDTRKVMELSETIANLSNERDSLRAAWQSEKGLVDQVNQLAQDIENFKLEAEQAERAGDYGKVAEIRYGRIKDAQAKAETLKVELADKQASNRMLKEEVTTEDIAGVVARWTGIPITRMIQSEREKLLHLEEELHKRVAGQDEAIEAISDAIRRSRAGLSDQKRPIGSFIFLGTTGVGKTELAKALAEFLFNDEQSMVRIDMSEYQERHAVSRLVGAPPGYVGYEEGGQLTEAVRRRPYSVVLLDEVEKAHPDVFNILLQVLDDGHLTDNKGRVVNFKNTIIIMTSNTGSHIIQENFSHLNEENKEEVIAKTRAEVFELLQKSIRPEFLNRIDEVIMFTPLSRSEIADIVKLQFSHMQQQLAAMDMHISATEEALDWLAQLGYDPIYGARPLKRVIQKRILNELSKDILAGKITKDAAIKLDVFDGKFVFINK</sequence>
<dbReference type="Proteomes" id="UP000679691">
    <property type="component" value="Unassembled WGS sequence"/>
</dbReference>
<evidence type="ECO:0000313" key="14">
    <source>
        <dbReference type="Proteomes" id="UP000679691"/>
    </source>
</evidence>
<dbReference type="Pfam" id="PF17871">
    <property type="entry name" value="AAA_lid_9"/>
    <property type="match status" value="1"/>
</dbReference>
<dbReference type="EMBL" id="JAGKSB010000012">
    <property type="protein sequence ID" value="MBP3943958.1"/>
    <property type="molecule type" value="Genomic_DNA"/>
</dbReference>
<dbReference type="SMART" id="SM00382">
    <property type="entry name" value="AAA"/>
    <property type="match status" value="2"/>
</dbReference>
<dbReference type="CDD" id="cd19499">
    <property type="entry name" value="RecA-like_ClpB_Hsp104-like"/>
    <property type="match status" value="1"/>
</dbReference>
<dbReference type="PRINTS" id="PR00300">
    <property type="entry name" value="CLPPROTEASEA"/>
</dbReference>
<evidence type="ECO:0000256" key="5">
    <source>
        <dbReference type="ARBA" id="ARBA00022840"/>
    </source>
</evidence>
<keyword evidence="11" id="KW-0346">Stress response</keyword>
<comment type="subcellular location">
    <subcellularLocation>
        <location evidence="11">Cytoplasm</location>
    </subcellularLocation>
</comment>
<dbReference type="GO" id="GO:0042026">
    <property type="term" value="P:protein refolding"/>
    <property type="evidence" value="ECO:0007669"/>
    <property type="project" value="UniProtKB-UniRule"/>
</dbReference>
<dbReference type="Pfam" id="PF07724">
    <property type="entry name" value="AAA_2"/>
    <property type="match status" value="1"/>
</dbReference>
<evidence type="ECO:0000256" key="4">
    <source>
        <dbReference type="ARBA" id="ARBA00022741"/>
    </source>
</evidence>
<name>A0A8T4HF50_9SPHI</name>
<dbReference type="InterPro" id="IPR041546">
    <property type="entry name" value="ClpA/ClpB_AAA_lid"/>
</dbReference>
<dbReference type="Pfam" id="PF00004">
    <property type="entry name" value="AAA"/>
    <property type="match status" value="1"/>
</dbReference>
<accession>A0A8T4HF50</accession>
<dbReference type="SUPFAM" id="SSF52540">
    <property type="entry name" value="P-loop containing nucleoside triphosphate hydrolases"/>
    <property type="match status" value="2"/>
</dbReference>
<feature type="coiled-coil region" evidence="11">
    <location>
        <begin position="410"/>
        <end position="528"/>
    </location>
</feature>
<comment type="similarity">
    <text evidence="1 10">Belongs to the ClpA/ClpB family.</text>
</comment>
<dbReference type="InterPro" id="IPR050130">
    <property type="entry name" value="ClpA_ClpB"/>
</dbReference>
<dbReference type="GO" id="GO:0016887">
    <property type="term" value="F:ATP hydrolysis activity"/>
    <property type="evidence" value="ECO:0007669"/>
    <property type="project" value="InterPro"/>
</dbReference>
<organism evidence="13 14">
    <name type="scientific">Rhinopithecimicrobium faecis</name>
    <dbReference type="NCBI Taxonomy" id="2820698"/>
    <lineage>
        <taxon>Bacteria</taxon>
        <taxon>Pseudomonadati</taxon>
        <taxon>Bacteroidota</taxon>
        <taxon>Sphingobacteriia</taxon>
        <taxon>Sphingobacteriales</taxon>
        <taxon>Sphingobacteriaceae</taxon>
        <taxon>Rhinopithecimicrobium</taxon>
    </lineage>
</organism>
<evidence type="ECO:0000256" key="1">
    <source>
        <dbReference type="ARBA" id="ARBA00008675"/>
    </source>
</evidence>
<dbReference type="InterPro" id="IPR003593">
    <property type="entry name" value="AAA+_ATPase"/>
</dbReference>
<keyword evidence="4 10" id="KW-0547">Nucleotide-binding</keyword>
<reference evidence="13" key="1">
    <citation type="submission" date="2021-03" db="EMBL/GenBank/DDBJ databases">
        <authorList>
            <person name="Lu T."/>
            <person name="Wang Q."/>
            <person name="Han X."/>
        </authorList>
    </citation>
    <scope>NUCLEOTIDE SEQUENCE</scope>
    <source>
        <strain evidence="13">WQ 2009</strain>
    </source>
</reference>
<dbReference type="SMART" id="SM01086">
    <property type="entry name" value="ClpB_D2-small"/>
    <property type="match status" value="1"/>
</dbReference>
<evidence type="ECO:0000256" key="9">
    <source>
        <dbReference type="PROSITE-ProRule" id="PRU01251"/>
    </source>
</evidence>
<evidence type="ECO:0000256" key="6">
    <source>
        <dbReference type="ARBA" id="ARBA00023054"/>
    </source>
</evidence>
<dbReference type="SUPFAM" id="SSF81923">
    <property type="entry name" value="Double Clp-N motif"/>
    <property type="match status" value="1"/>
</dbReference>
<keyword evidence="5 10" id="KW-0067">ATP-binding</keyword>
<dbReference type="InterPro" id="IPR003959">
    <property type="entry name" value="ATPase_AAA_core"/>
</dbReference>